<feature type="domain" description="DUF6923" evidence="2">
    <location>
        <begin position="59"/>
        <end position="256"/>
    </location>
</feature>
<dbReference type="HOGENOM" id="CLU_051462_0_0_11"/>
<dbReference type="Proteomes" id="UP000006728">
    <property type="component" value="Chromosome"/>
</dbReference>
<dbReference type="STRING" id="405948.SACE_3973"/>
<feature type="compositionally biased region" description="Basic and acidic residues" evidence="1">
    <location>
        <begin position="330"/>
        <end position="351"/>
    </location>
</feature>
<feature type="region of interest" description="Disordered" evidence="1">
    <location>
        <begin position="239"/>
        <end position="351"/>
    </location>
</feature>
<dbReference type="SUPFAM" id="SSF63829">
    <property type="entry name" value="Calcium-dependent phosphotriesterase"/>
    <property type="match status" value="1"/>
</dbReference>
<evidence type="ECO:0000256" key="1">
    <source>
        <dbReference type="SAM" id="MobiDB-lite"/>
    </source>
</evidence>
<keyword evidence="4" id="KW-1185">Reference proteome</keyword>
<reference evidence="3 4" key="1">
    <citation type="journal article" date="2007" name="Nat. Biotechnol.">
        <title>Complete genome sequence of the erythromycin-producing bacterium Saccharopolyspora erythraea NRRL23338.</title>
        <authorList>
            <person name="Oliynyk M."/>
            <person name="Samborskyy M."/>
            <person name="Lester J.B."/>
            <person name="Mironenko T."/>
            <person name="Scott N."/>
            <person name="Dickens S."/>
            <person name="Haydock S.F."/>
            <person name="Leadlay P.F."/>
        </authorList>
    </citation>
    <scope>NUCLEOTIDE SEQUENCE [LARGE SCALE GENOMIC DNA]</scope>
    <source>
        <strain evidence="4">ATCC 11635 / DSM 40517 / JCM 4748 / NBRC 13426 / NCIMB 8594 / NRRL 2338</strain>
    </source>
</reference>
<evidence type="ECO:0000313" key="3">
    <source>
        <dbReference type="EMBL" id="CAM03244.1"/>
    </source>
</evidence>
<dbReference type="EMBL" id="AM420293">
    <property type="protein sequence ID" value="CAM03244.1"/>
    <property type="molecule type" value="Genomic_DNA"/>
</dbReference>
<proteinExistence type="predicted"/>
<gene>
    <name evidence="3" type="ordered locus">SACE_3973</name>
</gene>
<protein>
    <recommendedName>
        <fullName evidence="2">DUF6923 domain-containing protein</fullName>
    </recommendedName>
</protein>
<dbReference type="InterPro" id="IPR054215">
    <property type="entry name" value="DUF6923"/>
</dbReference>
<dbReference type="KEGG" id="sen:SACE_3973"/>
<accession>A4FGR9</accession>
<dbReference type="AlphaFoldDB" id="A4FGR9"/>
<evidence type="ECO:0000313" key="4">
    <source>
        <dbReference type="Proteomes" id="UP000006728"/>
    </source>
</evidence>
<name>A4FGR9_SACEN</name>
<dbReference type="Pfam" id="PF21959">
    <property type="entry name" value="DUF6923"/>
    <property type="match status" value="1"/>
</dbReference>
<sequence length="373" mass="38514">MVAVVALTSAPLVPEAAPAERCTMLRVHGDAPRAMSTLSAVELPSGARNPVRLLGHRVNAIGYSAVQGRVYGVAAGDRGGAFPDGGHVVTIDSSGRTADLGPLRGRHRFVAPSAGAVSGNRWYVRDHASLYTVDIDPGSPAYLRVVRAVSLHPWSWVDDFDVDPATGLLHGVTSAPVGRPLVVAIDPGDGSVDVVAEVRIASGREFGSAVFGPGDALYVTANAVRGRSRLYRVERDGSARLLDSGPPMANSDAAGCLAAVPPPPPPPPPPPTPEPVPPPPIPPPPPVPAPPPPPEPAPVPGVPPAADPPPAPSPPPPEPPPADPPTAPDRPLRPEREEEPEEQAHDTAEKRRWGLAALVLLLGAGAAARRVAR</sequence>
<organism evidence="3 4">
    <name type="scientific">Saccharopolyspora erythraea (strain ATCC 11635 / DSM 40517 / JCM 4748 / NBRC 13426 / NCIMB 8594 / NRRL 2338)</name>
    <dbReference type="NCBI Taxonomy" id="405948"/>
    <lineage>
        <taxon>Bacteria</taxon>
        <taxon>Bacillati</taxon>
        <taxon>Actinomycetota</taxon>
        <taxon>Actinomycetes</taxon>
        <taxon>Pseudonocardiales</taxon>
        <taxon>Pseudonocardiaceae</taxon>
        <taxon>Saccharopolyspora</taxon>
    </lineage>
</organism>
<feature type="compositionally biased region" description="Pro residues" evidence="1">
    <location>
        <begin position="260"/>
        <end position="328"/>
    </location>
</feature>
<dbReference type="PRINTS" id="PR01217">
    <property type="entry name" value="PRICHEXTENSN"/>
</dbReference>
<dbReference type="eggNOG" id="COG1520">
    <property type="taxonomic scope" value="Bacteria"/>
</dbReference>
<evidence type="ECO:0000259" key="2">
    <source>
        <dbReference type="Pfam" id="PF21959"/>
    </source>
</evidence>